<evidence type="ECO:0000313" key="8">
    <source>
        <dbReference type="EMBL" id="KAK7480025.1"/>
    </source>
</evidence>
<feature type="transmembrane region" description="Helical" evidence="6">
    <location>
        <begin position="98"/>
        <end position="121"/>
    </location>
</feature>
<evidence type="ECO:0000256" key="6">
    <source>
        <dbReference type="SAM" id="Phobius"/>
    </source>
</evidence>
<keyword evidence="9" id="KW-1185">Reference proteome</keyword>
<keyword evidence="2 6" id="KW-0812">Transmembrane</keyword>
<dbReference type="AlphaFoldDB" id="A0ABD0JZK8"/>
<comment type="subcellular location">
    <subcellularLocation>
        <location evidence="1">Membrane</location>
    </subcellularLocation>
</comment>
<name>A0ABD0JZK8_9CAEN</name>
<dbReference type="CDD" id="cd00637">
    <property type="entry name" value="7tm_classA_rhodopsin-like"/>
    <property type="match status" value="1"/>
</dbReference>
<evidence type="ECO:0000256" key="2">
    <source>
        <dbReference type="ARBA" id="ARBA00022692"/>
    </source>
</evidence>
<evidence type="ECO:0000256" key="5">
    <source>
        <dbReference type="SAM" id="MobiDB-lite"/>
    </source>
</evidence>
<dbReference type="InterPro" id="IPR017452">
    <property type="entry name" value="GPCR_Rhodpsn_7TM"/>
</dbReference>
<gene>
    <name evidence="8" type="ORF">BaRGS_00028758</name>
</gene>
<dbReference type="GO" id="GO:0016020">
    <property type="term" value="C:membrane"/>
    <property type="evidence" value="ECO:0007669"/>
    <property type="project" value="UniProtKB-SubCell"/>
</dbReference>
<feature type="transmembrane region" description="Helical" evidence="6">
    <location>
        <begin position="266"/>
        <end position="290"/>
    </location>
</feature>
<sequence length="362" mass="41226">MGEEKATEMSTVAEPDEGNGTSPVEVSQHLDVYDFSKMSAVDWDKVYKGHMNQLLYTSWNGLNIARLTLCIWIFASHLALVVFILAKSRLRSQPKNLLIINVSLTNVLLGVFLVPAKLHFILAPVATDCQLSVAWTMLNEYFQVCVSMLAVFGLVMERLVYVFTARRGMTLRRLATWTNCALYFLLPWAVAALLVLPVFYEALVERVQDETCAWRVRDNYFLILQILSFVPAATAVFFTAPLAGLWDCLRSRECHYTPSTPRGESLAIAVLVSVLAVFCETPYFVVRMIIMCMECNHPHCQRFNEGLTDGMWVRIAKAAVMPFIWLVYSDIRDAMLCRLHYKKVKNESAADEDDYRLMNTQM</sequence>
<feature type="transmembrane region" description="Helical" evidence="6">
    <location>
        <begin position="181"/>
        <end position="200"/>
    </location>
</feature>
<feature type="domain" description="G-protein coupled receptors family 1 profile" evidence="7">
    <location>
        <begin position="76"/>
        <end position="325"/>
    </location>
</feature>
<proteinExistence type="predicted"/>
<dbReference type="SUPFAM" id="SSF81321">
    <property type="entry name" value="Family A G protein-coupled receptor-like"/>
    <property type="match status" value="1"/>
</dbReference>
<reference evidence="8 9" key="1">
    <citation type="journal article" date="2023" name="Sci. Data">
        <title>Genome assembly of the Korean intertidal mud-creeper Batillaria attramentaria.</title>
        <authorList>
            <person name="Patra A.K."/>
            <person name="Ho P.T."/>
            <person name="Jun S."/>
            <person name="Lee S.J."/>
            <person name="Kim Y."/>
            <person name="Won Y.J."/>
        </authorList>
    </citation>
    <scope>NUCLEOTIDE SEQUENCE [LARGE SCALE GENOMIC DNA]</scope>
    <source>
        <strain evidence="8">Wonlab-2016</strain>
    </source>
</reference>
<feature type="transmembrane region" description="Helical" evidence="6">
    <location>
        <begin position="141"/>
        <end position="160"/>
    </location>
</feature>
<feature type="transmembrane region" description="Helical" evidence="6">
    <location>
        <begin position="220"/>
        <end position="245"/>
    </location>
</feature>
<keyword evidence="4 6" id="KW-0472">Membrane</keyword>
<dbReference type="Proteomes" id="UP001519460">
    <property type="component" value="Unassembled WGS sequence"/>
</dbReference>
<evidence type="ECO:0000259" key="7">
    <source>
        <dbReference type="PROSITE" id="PS50262"/>
    </source>
</evidence>
<keyword evidence="3 6" id="KW-1133">Transmembrane helix</keyword>
<organism evidence="8 9">
    <name type="scientific">Batillaria attramentaria</name>
    <dbReference type="NCBI Taxonomy" id="370345"/>
    <lineage>
        <taxon>Eukaryota</taxon>
        <taxon>Metazoa</taxon>
        <taxon>Spiralia</taxon>
        <taxon>Lophotrochozoa</taxon>
        <taxon>Mollusca</taxon>
        <taxon>Gastropoda</taxon>
        <taxon>Caenogastropoda</taxon>
        <taxon>Sorbeoconcha</taxon>
        <taxon>Cerithioidea</taxon>
        <taxon>Batillariidae</taxon>
        <taxon>Batillaria</taxon>
    </lineage>
</organism>
<comment type="caution">
    <text evidence="8">The sequence shown here is derived from an EMBL/GenBank/DDBJ whole genome shotgun (WGS) entry which is preliminary data.</text>
</comment>
<evidence type="ECO:0000256" key="3">
    <source>
        <dbReference type="ARBA" id="ARBA00022989"/>
    </source>
</evidence>
<feature type="region of interest" description="Disordered" evidence="5">
    <location>
        <begin position="1"/>
        <end position="22"/>
    </location>
</feature>
<evidence type="ECO:0000256" key="1">
    <source>
        <dbReference type="ARBA" id="ARBA00004370"/>
    </source>
</evidence>
<feature type="transmembrane region" description="Helical" evidence="6">
    <location>
        <begin position="310"/>
        <end position="328"/>
    </location>
</feature>
<dbReference type="PROSITE" id="PS50262">
    <property type="entry name" value="G_PROTEIN_RECEP_F1_2"/>
    <property type="match status" value="1"/>
</dbReference>
<evidence type="ECO:0000256" key="4">
    <source>
        <dbReference type="ARBA" id="ARBA00023136"/>
    </source>
</evidence>
<dbReference type="EMBL" id="JACVVK020000290">
    <property type="protein sequence ID" value="KAK7480025.1"/>
    <property type="molecule type" value="Genomic_DNA"/>
</dbReference>
<accession>A0ABD0JZK8</accession>
<protein>
    <recommendedName>
        <fullName evidence="7">G-protein coupled receptors family 1 profile domain-containing protein</fullName>
    </recommendedName>
</protein>
<dbReference type="Gene3D" id="1.20.1070.10">
    <property type="entry name" value="Rhodopsin 7-helix transmembrane proteins"/>
    <property type="match status" value="1"/>
</dbReference>
<evidence type="ECO:0000313" key="9">
    <source>
        <dbReference type="Proteomes" id="UP001519460"/>
    </source>
</evidence>
<feature type="transmembrane region" description="Helical" evidence="6">
    <location>
        <begin position="64"/>
        <end position="86"/>
    </location>
</feature>